<evidence type="ECO:0000313" key="10">
    <source>
        <dbReference type="EMBL" id="MDA3615286.1"/>
    </source>
</evidence>
<evidence type="ECO:0000256" key="5">
    <source>
        <dbReference type="ARBA" id="ARBA00022679"/>
    </source>
</evidence>
<feature type="transmembrane region" description="Helical" evidence="9">
    <location>
        <begin position="21"/>
        <end position="44"/>
    </location>
</feature>
<evidence type="ECO:0000256" key="7">
    <source>
        <dbReference type="ARBA" id="ARBA00022989"/>
    </source>
</evidence>
<comment type="cofactor">
    <cofactor evidence="1">
        <name>Mg(2+)</name>
        <dbReference type="ChEBI" id="CHEBI:18420"/>
    </cofactor>
</comment>
<organism evidence="10 11">
    <name type="scientific">Polluticaenibacter yanchengensis</name>
    <dbReference type="NCBI Taxonomy" id="3014562"/>
    <lineage>
        <taxon>Bacteria</taxon>
        <taxon>Pseudomonadati</taxon>
        <taxon>Bacteroidota</taxon>
        <taxon>Chitinophagia</taxon>
        <taxon>Chitinophagales</taxon>
        <taxon>Chitinophagaceae</taxon>
        <taxon>Polluticaenibacter</taxon>
    </lineage>
</organism>
<evidence type="ECO:0000256" key="3">
    <source>
        <dbReference type="ARBA" id="ARBA00005985"/>
    </source>
</evidence>
<evidence type="ECO:0000256" key="6">
    <source>
        <dbReference type="ARBA" id="ARBA00022692"/>
    </source>
</evidence>
<dbReference type="PANTHER" id="PTHR11048">
    <property type="entry name" value="PRENYLTRANSFERASES"/>
    <property type="match status" value="1"/>
</dbReference>
<dbReference type="InterPro" id="IPR044878">
    <property type="entry name" value="UbiA_sf"/>
</dbReference>
<keyword evidence="6 9" id="KW-0812">Transmembrane</keyword>
<dbReference type="Gene3D" id="1.20.120.1780">
    <property type="entry name" value="UbiA prenyltransferase"/>
    <property type="match status" value="1"/>
</dbReference>
<keyword evidence="5" id="KW-0808">Transferase</keyword>
<feature type="transmembrane region" description="Helical" evidence="9">
    <location>
        <begin position="179"/>
        <end position="199"/>
    </location>
</feature>
<proteinExistence type="inferred from homology"/>
<dbReference type="Gene3D" id="1.10.357.140">
    <property type="entry name" value="UbiA prenyltransferase"/>
    <property type="match status" value="1"/>
</dbReference>
<keyword evidence="7 9" id="KW-1133">Transmembrane helix</keyword>
<dbReference type="EMBL" id="JAQGEF010000011">
    <property type="protein sequence ID" value="MDA3615286.1"/>
    <property type="molecule type" value="Genomic_DNA"/>
</dbReference>
<feature type="transmembrane region" description="Helical" evidence="9">
    <location>
        <begin position="205"/>
        <end position="228"/>
    </location>
</feature>
<dbReference type="NCBIfam" id="TIGR01475">
    <property type="entry name" value="ubiA_other"/>
    <property type="match status" value="1"/>
</dbReference>
<evidence type="ECO:0000256" key="2">
    <source>
        <dbReference type="ARBA" id="ARBA00004141"/>
    </source>
</evidence>
<feature type="transmembrane region" description="Helical" evidence="9">
    <location>
        <begin position="306"/>
        <end position="330"/>
    </location>
</feature>
<dbReference type="PANTHER" id="PTHR11048:SF28">
    <property type="entry name" value="4-HYDROXYBENZOATE POLYPRENYLTRANSFERASE, MITOCHONDRIAL"/>
    <property type="match status" value="1"/>
</dbReference>
<feature type="transmembrane region" description="Helical" evidence="9">
    <location>
        <begin position="83"/>
        <end position="101"/>
    </location>
</feature>
<evidence type="ECO:0000256" key="8">
    <source>
        <dbReference type="ARBA" id="ARBA00023136"/>
    </source>
</evidence>
<name>A0ABT4UKD5_9BACT</name>
<comment type="subcellular location">
    <subcellularLocation>
        <location evidence="2">Membrane</location>
        <topology evidence="2">Multi-pass membrane protein</topology>
    </subcellularLocation>
</comment>
<dbReference type="InterPro" id="IPR039653">
    <property type="entry name" value="Prenyltransferase"/>
</dbReference>
<dbReference type="Pfam" id="PF01040">
    <property type="entry name" value="UbiA"/>
    <property type="match status" value="1"/>
</dbReference>
<evidence type="ECO:0000256" key="4">
    <source>
        <dbReference type="ARBA" id="ARBA00022475"/>
    </source>
</evidence>
<dbReference type="InterPro" id="IPR000537">
    <property type="entry name" value="UbiA_prenyltransferase"/>
</dbReference>
<feature type="transmembrane region" description="Helical" evidence="9">
    <location>
        <begin position="249"/>
        <end position="270"/>
    </location>
</feature>
<sequence length="337" mass="37247">MFNKRKSSVKSYLSLVKFSHTIFALPFALIGFFLGAAPLMRFYYGSYLNERQFTNFTVGADDVVTAKSRLIAGIANMNFTTELLVLFGLFLLCMVTARSAAMGFNRYLDRKFDALNPRTAVREIPAGIITPKNALMFTIINCVVFIGATFFINRLCFYLSPVALFVILFYSYTKRFTALCHLVLGLGLALAPIGAYLAVVGQFDLLPVLFSIAVLCWVSGFDVIYALQDEGFDKSMKLHSIPTALGTKNALFASTLLHIVSAAAVIYAGFYGHFHWLYWIGVGVFVAMLVYQHSIVKPNDLSKVNIAFMTANGIASVVFAAFVIADIFILSADTLNY</sequence>
<dbReference type="InterPro" id="IPR006371">
    <property type="entry name" value="Polyprenyltransferase_UbiA-li"/>
</dbReference>
<accession>A0ABT4UKD5</accession>
<dbReference type="CDD" id="cd13959">
    <property type="entry name" value="PT_UbiA_COQ2"/>
    <property type="match status" value="1"/>
</dbReference>
<keyword evidence="11" id="KW-1185">Reference proteome</keyword>
<keyword evidence="8 9" id="KW-0472">Membrane</keyword>
<evidence type="ECO:0000256" key="9">
    <source>
        <dbReference type="SAM" id="Phobius"/>
    </source>
</evidence>
<dbReference type="RefSeq" id="WP_407031611.1">
    <property type="nucleotide sequence ID" value="NZ_JAQGEF010000011.1"/>
</dbReference>
<evidence type="ECO:0000256" key="1">
    <source>
        <dbReference type="ARBA" id="ARBA00001946"/>
    </source>
</evidence>
<feature type="transmembrane region" description="Helical" evidence="9">
    <location>
        <begin position="276"/>
        <end position="294"/>
    </location>
</feature>
<reference evidence="10 11" key="1">
    <citation type="submission" date="2022-12" db="EMBL/GenBank/DDBJ databases">
        <title>Chitinophagaceae gen. sp. nov., a new member of the family Chitinophagaceae, isolated from soil in a chemical factory.</title>
        <authorList>
            <person name="Ke Z."/>
        </authorList>
    </citation>
    <scope>NUCLEOTIDE SEQUENCE [LARGE SCALE GENOMIC DNA]</scope>
    <source>
        <strain evidence="10 11">LY-5</strain>
    </source>
</reference>
<dbReference type="Proteomes" id="UP001210231">
    <property type="component" value="Unassembled WGS sequence"/>
</dbReference>
<comment type="similarity">
    <text evidence="3">Belongs to the UbiA prenyltransferase family.</text>
</comment>
<evidence type="ECO:0000313" key="11">
    <source>
        <dbReference type="Proteomes" id="UP001210231"/>
    </source>
</evidence>
<keyword evidence="4" id="KW-1003">Cell membrane</keyword>
<gene>
    <name evidence="10" type="primary">ubiA</name>
    <name evidence="10" type="ORF">O3P16_10745</name>
</gene>
<feature type="transmembrane region" description="Helical" evidence="9">
    <location>
        <begin position="134"/>
        <end position="151"/>
    </location>
</feature>
<protein>
    <submittedName>
        <fullName evidence="10">4-hydroxybenzoate polyprenyltransferase</fullName>
    </submittedName>
</protein>
<comment type="caution">
    <text evidence="10">The sequence shown here is derived from an EMBL/GenBank/DDBJ whole genome shotgun (WGS) entry which is preliminary data.</text>
</comment>